<reference evidence="4 5" key="1">
    <citation type="submission" date="2019-03" db="EMBL/GenBank/DDBJ databases">
        <title>Rhodobacteraceae bacterium SM1902, a new member of the family Rhodobacteraceae isolated from Yantai.</title>
        <authorList>
            <person name="Sun Y."/>
        </authorList>
    </citation>
    <scope>NUCLEOTIDE SEQUENCE [LARGE SCALE GENOMIC DNA]</scope>
    <source>
        <strain evidence="4 5">SM1902</strain>
    </source>
</reference>
<name>A0A4R6AQW9_9RHOB</name>
<evidence type="ECO:0000256" key="2">
    <source>
        <dbReference type="ARBA" id="ARBA00022691"/>
    </source>
</evidence>
<evidence type="ECO:0000313" key="5">
    <source>
        <dbReference type="Proteomes" id="UP000294562"/>
    </source>
</evidence>
<dbReference type="GO" id="GO:0032259">
    <property type="term" value="P:methylation"/>
    <property type="evidence" value="ECO:0007669"/>
    <property type="project" value="UniProtKB-KW"/>
</dbReference>
<dbReference type="Proteomes" id="UP000294562">
    <property type="component" value="Unassembled WGS sequence"/>
</dbReference>
<dbReference type="AlphaFoldDB" id="A0A4R6AQW9"/>
<dbReference type="PANTHER" id="PTHR47739:SF1">
    <property type="entry name" value="TRNA1(VAL) (ADENINE(37)-N6)-METHYLTRANSFERASE"/>
    <property type="match status" value="1"/>
</dbReference>
<accession>A0A4R6AQW9</accession>
<dbReference type="PANTHER" id="PTHR47739">
    <property type="entry name" value="TRNA1(VAL) (ADENINE(37)-N6)-METHYLTRANSFERASE"/>
    <property type="match status" value="1"/>
</dbReference>
<dbReference type="Pfam" id="PF05175">
    <property type="entry name" value="MTS"/>
    <property type="match status" value="1"/>
</dbReference>
<proteinExistence type="predicted"/>
<evidence type="ECO:0000259" key="3">
    <source>
        <dbReference type="Pfam" id="PF05175"/>
    </source>
</evidence>
<organism evidence="4 5">
    <name type="scientific">Meridianimarinicoccus aquatilis</name>
    <dbReference type="NCBI Taxonomy" id="2552766"/>
    <lineage>
        <taxon>Bacteria</taxon>
        <taxon>Pseudomonadati</taxon>
        <taxon>Pseudomonadota</taxon>
        <taxon>Alphaproteobacteria</taxon>
        <taxon>Rhodobacterales</taxon>
        <taxon>Paracoccaceae</taxon>
        <taxon>Meridianimarinicoccus</taxon>
    </lineage>
</organism>
<feature type="domain" description="Methyltransferase small" evidence="3">
    <location>
        <begin position="32"/>
        <end position="125"/>
    </location>
</feature>
<dbReference type="Gene3D" id="3.40.50.150">
    <property type="entry name" value="Vaccinia Virus protein VP39"/>
    <property type="match status" value="1"/>
</dbReference>
<dbReference type="GO" id="GO:0003676">
    <property type="term" value="F:nucleic acid binding"/>
    <property type="evidence" value="ECO:0007669"/>
    <property type="project" value="InterPro"/>
</dbReference>
<gene>
    <name evidence="4" type="ORF">E2L05_13860</name>
</gene>
<dbReference type="InterPro" id="IPR050210">
    <property type="entry name" value="tRNA_Adenine-N(6)_MTase"/>
</dbReference>
<evidence type="ECO:0000313" key="4">
    <source>
        <dbReference type="EMBL" id="TDL86287.1"/>
    </source>
</evidence>
<dbReference type="InterPro" id="IPR029063">
    <property type="entry name" value="SAM-dependent_MTases_sf"/>
</dbReference>
<dbReference type="InterPro" id="IPR002052">
    <property type="entry name" value="DNA_methylase_N6_adenine_CS"/>
</dbReference>
<dbReference type="EMBL" id="SMZO01000034">
    <property type="protein sequence ID" value="TDL86287.1"/>
    <property type="molecule type" value="Genomic_DNA"/>
</dbReference>
<keyword evidence="4" id="KW-0808">Transferase</keyword>
<dbReference type="RefSeq" id="WP_133343502.1">
    <property type="nucleotide sequence ID" value="NZ_SMZO01000034.1"/>
</dbReference>
<dbReference type="CDD" id="cd02440">
    <property type="entry name" value="AdoMet_MTases"/>
    <property type="match status" value="1"/>
</dbReference>
<dbReference type="SUPFAM" id="SSF53335">
    <property type="entry name" value="S-adenosyl-L-methionine-dependent methyltransferases"/>
    <property type="match status" value="1"/>
</dbReference>
<keyword evidence="5" id="KW-1185">Reference proteome</keyword>
<sequence>MGQSLTHDAFLGGRLHIWQPKRGYRAGMDPVLLAASIPARAGQTVLDLGCGVGTAALCLATRVPGLSLTGVEVQPDYADLARRNANEAKLPLDVVTADLRALPGSVSARSFDHVLTNPPYFQRAQGTESDDAGRETAMGEEVPFAVWLDAAIKRVRPGGTLTVIQRMGRLPEALAAIGSRLGACEVLPITGRPQQHAETFLLHAVKGRRTPFRLCPPLVTHQGESHRGDREHYTAPLMNVLRNAAAMPGYPNS</sequence>
<dbReference type="GO" id="GO:0008757">
    <property type="term" value="F:S-adenosylmethionine-dependent methyltransferase activity"/>
    <property type="evidence" value="ECO:0007669"/>
    <property type="project" value="UniProtKB-ARBA"/>
</dbReference>
<dbReference type="InterPro" id="IPR007848">
    <property type="entry name" value="Small_mtfrase_dom"/>
</dbReference>
<comment type="caution">
    <text evidence="4">The sequence shown here is derived from an EMBL/GenBank/DDBJ whole genome shotgun (WGS) entry which is preliminary data.</text>
</comment>
<dbReference type="GO" id="GO:0008170">
    <property type="term" value="F:N-methyltransferase activity"/>
    <property type="evidence" value="ECO:0007669"/>
    <property type="project" value="UniProtKB-ARBA"/>
</dbReference>
<dbReference type="PROSITE" id="PS00092">
    <property type="entry name" value="N6_MTASE"/>
    <property type="match status" value="1"/>
</dbReference>
<dbReference type="OrthoDB" id="5489421at2"/>
<keyword evidence="2" id="KW-0949">S-adenosyl-L-methionine</keyword>
<evidence type="ECO:0000256" key="1">
    <source>
        <dbReference type="ARBA" id="ARBA00022603"/>
    </source>
</evidence>
<keyword evidence="1 4" id="KW-0489">Methyltransferase</keyword>
<protein>
    <submittedName>
        <fullName evidence="4">Methyltransferase domain-containing protein</fullName>
    </submittedName>
</protein>